<feature type="compositionally biased region" description="Low complexity" evidence="10">
    <location>
        <begin position="510"/>
        <end position="519"/>
    </location>
</feature>
<dbReference type="AlphaFoldDB" id="A0A250X248"/>
<keyword evidence="4" id="KW-0288">FMN</keyword>
<evidence type="ECO:0000313" key="12">
    <source>
        <dbReference type="EMBL" id="GAX77126.1"/>
    </source>
</evidence>
<keyword evidence="7" id="KW-0547">Nucleotide-binding</keyword>
<dbReference type="Gene3D" id="3.40.50.620">
    <property type="entry name" value="HUPs"/>
    <property type="match status" value="1"/>
</dbReference>
<accession>A0A250X248</accession>
<dbReference type="InterPro" id="IPR014729">
    <property type="entry name" value="Rossmann-like_a/b/a_fold"/>
</dbReference>
<feature type="region of interest" description="Disordered" evidence="10">
    <location>
        <begin position="375"/>
        <end position="417"/>
    </location>
</feature>
<evidence type="ECO:0000256" key="8">
    <source>
        <dbReference type="ARBA" id="ARBA00022827"/>
    </source>
</evidence>
<sequence length="615" mass="66396">MKLACDHSKHFKIKSRALKLFSSANYRPRATKFQDAPKESILHVECSSSNWRSPLTADGEVHATVTRIVVALGKFDSMHLGHRALAVQAAIQLGGTPCLLSFSGMAEVLGWPKRLPLVAPCDRPRVLKSWEKACGGKIPRQRTVPFKEIRGMMPEEFVQVLAQDLGASGVVAGVNYRFGYKAAGDAEALKRLCQQYNMAVSIVDLVQDEEEKQDSLHLKALQSLPKTVERLQEIISPPCGYSNTNSASSVHKDDSIKLQQTNLMNASAISTQSQDTKNSADLSDLTCNQVRNVNHSEHLMGFSESSNQISSSKVRALLSAGEVQMVSRLLGRCYRLVIDLVHTLPLEEYDPESNPGSGILAQDDLPSWNLGFQAEEDRSSEGNGTGASTTKGPCLLERRPYTSTVDSGRGAPSNENTAACRKSGVFMTGRLVEGSSGNNEVEALSLSSSGSEQHGDAALRGLSKDVSRRYGGMVLVPSKGFLNMAPGAGLYEASLSILYRRVKRGGDLSSNNGSLLSGSQDHSCDGGVPEAESVRDEEALLQTIPLEMESGVGLPVHVRLSPEGIYIPEDAFSVAMAASVPQDVTLCPNGRRTEMSVASAVPLFVVLDFWRLCDT</sequence>
<reference evidence="12 13" key="1">
    <citation type="submission" date="2017-08" db="EMBL/GenBank/DDBJ databases">
        <title>Acidophilic green algal genome provides insights into adaptation to an acidic environment.</title>
        <authorList>
            <person name="Hirooka S."/>
            <person name="Hirose Y."/>
            <person name="Kanesaki Y."/>
            <person name="Higuchi S."/>
            <person name="Fujiwara T."/>
            <person name="Onuma R."/>
            <person name="Era A."/>
            <person name="Ohbayashi R."/>
            <person name="Uzuka A."/>
            <person name="Nozaki H."/>
            <person name="Yoshikawa H."/>
            <person name="Miyagishima S.Y."/>
        </authorList>
    </citation>
    <scope>NUCLEOTIDE SEQUENCE [LARGE SCALE GENOMIC DNA]</scope>
    <source>
        <strain evidence="12 13">NIES-2499</strain>
    </source>
</reference>
<evidence type="ECO:0000256" key="9">
    <source>
        <dbReference type="ARBA" id="ARBA00022840"/>
    </source>
</evidence>
<dbReference type="STRING" id="1157962.A0A250X248"/>
<evidence type="ECO:0000313" key="13">
    <source>
        <dbReference type="Proteomes" id="UP000232323"/>
    </source>
</evidence>
<dbReference type="GO" id="GO:0009231">
    <property type="term" value="P:riboflavin biosynthetic process"/>
    <property type="evidence" value="ECO:0007669"/>
    <property type="project" value="InterPro"/>
</dbReference>
<feature type="region of interest" description="Disordered" evidence="10">
    <location>
        <begin position="510"/>
        <end position="529"/>
    </location>
</feature>
<evidence type="ECO:0000259" key="11">
    <source>
        <dbReference type="Pfam" id="PF06574"/>
    </source>
</evidence>
<evidence type="ECO:0000256" key="1">
    <source>
        <dbReference type="ARBA" id="ARBA00004726"/>
    </source>
</evidence>
<dbReference type="InterPro" id="IPR015864">
    <property type="entry name" value="FAD_synthase"/>
</dbReference>
<dbReference type="SUPFAM" id="SSF52374">
    <property type="entry name" value="Nucleotidylyl transferase"/>
    <property type="match status" value="1"/>
</dbReference>
<feature type="domain" description="FAD synthetase" evidence="11">
    <location>
        <begin position="66"/>
        <end position="213"/>
    </location>
</feature>
<evidence type="ECO:0000256" key="4">
    <source>
        <dbReference type="ARBA" id="ARBA00022643"/>
    </source>
</evidence>
<evidence type="ECO:0000256" key="7">
    <source>
        <dbReference type="ARBA" id="ARBA00022741"/>
    </source>
</evidence>
<evidence type="ECO:0000256" key="3">
    <source>
        <dbReference type="ARBA" id="ARBA00022630"/>
    </source>
</evidence>
<evidence type="ECO:0000256" key="2">
    <source>
        <dbReference type="ARBA" id="ARBA00012393"/>
    </source>
</evidence>
<protein>
    <recommendedName>
        <fullName evidence="2">FAD synthase</fullName>
        <ecNumber evidence="2">2.7.7.2</ecNumber>
    </recommendedName>
</protein>
<evidence type="ECO:0000256" key="10">
    <source>
        <dbReference type="SAM" id="MobiDB-lite"/>
    </source>
</evidence>
<dbReference type="GO" id="GO:0005524">
    <property type="term" value="F:ATP binding"/>
    <property type="evidence" value="ECO:0007669"/>
    <property type="project" value="UniProtKB-KW"/>
</dbReference>
<gene>
    <name evidence="12" type="ORF">CEUSTIGMA_g4572.t1</name>
</gene>
<dbReference type="UniPathway" id="UPA00277">
    <property type="reaction ID" value="UER00407"/>
</dbReference>
<evidence type="ECO:0000256" key="6">
    <source>
        <dbReference type="ARBA" id="ARBA00022695"/>
    </source>
</evidence>
<keyword evidence="3" id="KW-0285">Flavoprotein</keyword>
<name>A0A250X248_9CHLO</name>
<dbReference type="Proteomes" id="UP000232323">
    <property type="component" value="Unassembled WGS sequence"/>
</dbReference>
<dbReference type="OrthoDB" id="414641at2759"/>
<dbReference type="EMBL" id="BEGY01000022">
    <property type="protein sequence ID" value="GAX77126.1"/>
    <property type="molecule type" value="Genomic_DNA"/>
</dbReference>
<evidence type="ECO:0000256" key="5">
    <source>
        <dbReference type="ARBA" id="ARBA00022679"/>
    </source>
</evidence>
<keyword evidence="8" id="KW-0274">FAD</keyword>
<comment type="caution">
    <text evidence="12">The sequence shown here is derived from an EMBL/GenBank/DDBJ whole genome shotgun (WGS) entry which is preliminary data.</text>
</comment>
<keyword evidence="6" id="KW-0548">Nucleotidyltransferase</keyword>
<comment type="pathway">
    <text evidence="1">Cofactor biosynthesis; FAD biosynthesis; FAD from FMN: step 1/1.</text>
</comment>
<keyword evidence="13" id="KW-1185">Reference proteome</keyword>
<dbReference type="Pfam" id="PF06574">
    <property type="entry name" value="FAD_syn"/>
    <property type="match status" value="1"/>
</dbReference>
<proteinExistence type="predicted"/>
<dbReference type="EC" id="2.7.7.2" evidence="2"/>
<organism evidence="12 13">
    <name type="scientific">Chlamydomonas eustigma</name>
    <dbReference type="NCBI Taxonomy" id="1157962"/>
    <lineage>
        <taxon>Eukaryota</taxon>
        <taxon>Viridiplantae</taxon>
        <taxon>Chlorophyta</taxon>
        <taxon>core chlorophytes</taxon>
        <taxon>Chlorophyceae</taxon>
        <taxon>CS clade</taxon>
        <taxon>Chlamydomonadales</taxon>
        <taxon>Chlamydomonadaceae</taxon>
        <taxon>Chlamydomonas</taxon>
    </lineage>
</organism>
<keyword evidence="5" id="KW-0808">Transferase</keyword>
<dbReference type="GO" id="GO:0006747">
    <property type="term" value="P:FAD biosynthetic process"/>
    <property type="evidence" value="ECO:0007669"/>
    <property type="project" value="UniProtKB-UniPathway"/>
</dbReference>
<dbReference type="GO" id="GO:0003919">
    <property type="term" value="F:FMN adenylyltransferase activity"/>
    <property type="evidence" value="ECO:0007669"/>
    <property type="project" value="UniProtKB-EC"/>
</dbReference>
<keyword evidence="9" id="KW-0067">ATP-binding</keyword>